<protein>
    <submittedName>
        <fullName evidence="1">Uncharacterized protein</fullName>
    </submittedName>
</protein>
<dbReference type="EMBL" id="AJWY01006839">
    <property type="protein sequence ID" value="EKC65725.1"/>
    <property type="molecule type" value="Genomic_DNA"/>
</dbReference>
<reference evidence="1" key="1">
    <citation type="journal article" date="2013" name="Environ. Microbiol.">
        <title>Microbiota from the distal guts of lean and obese adolescents exhibit partial functional redundancy besides clear differences in community structure.</title>
        <authorList>
            <person name="Ferrer M."/>
            <person name="Ruiz A."/>
            <person name="Lanza F."/>
            <person name="Haange S.B."/>
            <person name="Oberbach A."/>
            <person name="Till H."/>
            <person name="Bargiela R."/>
            <person name="Campoy C."/>
            <person name="Segura M.T."/>
            <person name="Richter M."/>
            <person name="von Bergen M."/>
            <person name="Seifert J."/>
            <person name="Suarez A."/>
        </authorList>
    </citation>
    <scope>NUCLEOTIDE SEQUENCE</scope>
</reference>
<dbReference type="AlphaFoldDB" id="K1TH96"/>
<feature type="non-terminal residue" evidence="1">
    <location>
        <position position="1"/>
    </location>
</feature>
<accession>K1TH96</accession>
<organism evidence="1">
    <name type="scientific">human gut metagenome</name>
    <dbReference type="NCBI Taxonomy" id="408170"/>
    <lineage>
        <taxon>unclassified sequences</taxon>
        <taxon>metagenomes</taxon>
        <taxon>organismal metagenomes</taxon>
    </lineage>
</organism>
<gene>
    <name evidence="1" type="ORF">LEA_10173</name>
</gene>
<sequence>HWSPAPNEIYTTNVKIDRRGINITNSESSTETIIDNTQFAVKHAGNIVLTVNKDLTTLRKTEVTDELTIGKGKFVPHTDGLNFVLLD</sequence>
<proteinExistence type="predicted"/>
<comment type="caution">
    <text evidence="1">The sequence shown here is derived from an EMBL/GenBank/DDBJ whole genome shotgun (WGS) entry which is preliminary data.</text>
</comment>
<evidence type="ECO:0000313" key="1">
    <source>
        <dbReference type="EMBL" id="EKC65725.1"/>
    </source>
</evidence>
<name>K1TH96_9ZZZZ</name>